<dbReference type="SMART" id="SM00028">
    <property type="entry name" value="TPR"/>
    <property type="match status" value="3"/>
</dbReference>
<dbReference type="InterPro" id="IPR019734">
    <property type="entry name" value="TPR_rpt"/>
</dbReference>
<dbReference type="InterPro" id="IPR011990">
    <property type="entry name" value="TPR-like_helical_dom_sf"/>
</dbReference>
<reference evidence="2" key="1">
    <citation type="submission" date="2019-02" db="EMBL/GenBank/DDBJ databases">
        <authorList>
            <person name="Gruber-Vodicka R. H."/>
            <person name="Seah K. B. B."/>
        </authorList>
    </citation>
    <scope>NUCLEOTIDE SEQUENCE</scope>
    <source>
        <strain evidence="2">BECK_BY1</strain>
    </source>
</reference>
<dbReference type="Pfam" id="PF13432">
    <property type="entry name" value="TPR_16"/>
    <property type="match status" value="2"/>
</dbReference>
<feature type="domain" description="Cds6 C-terminal" evidence="1">
    <location>
        <begin position="219"/>
        <end position="324"/>
    </location>
</feature>
<dbReference type="SUPFAM" id="SSF48452">
    <property type="entry name" value="TPR-like"/>
    <property type="match status" value="1"/>
</dbReference>
<protein>
    <submittedName>
        <fullName evidence="2">Tetratricopeptide repeat-containing protein</fullName>
    </submittedName>
</protein>
<evidence type="ECO:0000259" key="1">
    <source>
        <dbReference type="Pfam" id="PF24125"/>
    </source>
</evidence>
<dbReference type="Gene3D" id="1.25.40.10">
    <property type="entry name" value="Tetratricopeptide repeat domain"/>
    <property type="match status" value="1"/>
</dbReference>
<sequence>MVIGLCVFTLMGSVVEAADSINELQNIRALAGTKDYQEAMKRLDDYLDKNPGDAQGRFLKGILFSDQKQFDNAIKIFISLTEDYPELPEPYNNLAVLYAGRGKYLKARDALLVAIKTHPSYATAHENLGDIYAMMASEAYKNALELDGENQSAKTKLAMIRDLFPKQPASTANFAANEKADQPVEQEPIAAVQEGEFGIPSLTSFPGRQVPESDVKAGVLATLDAWARAWSDKNAEGYIRFYATTFIPPNGRSFSLWKKLRRKRILAPRSISVEIINPHVVMLRDDKARVRFIQKYRSNTYRDTVHKTIEMVNVNDNWRFIREQAE</sequence>
<dbReference type="Gene3D" id="3.10.450.50">
    <property type="match status" value="1"/>
</dbReference>
<gene>
    <name evidence="2" type="ORF">BECKTUN1418D_GA0071000_11654</name>
</gene>
<dbReference type="InterPro" id="IPR056203">
    <property type="entry name" value="Cds6_C"/>
</dbReference>
<accession>A0A451A7I8</accession>
<dbReference type="Pfam" id="PF24125">
    <property type="entry name" value="Cds6_C"/>
    <property type="match status" value="1"/>
</dbReference>
<proteinExistence type="predicted"/>
<dbReference type="InterPro" id="IPR032710">
    <property type="entry name" value="NTF2-like_dom_sf"/>
</dbReference>
<name>A0A451A7I8_9GAMM</name>
<evidence type="ECO:0000313" key="2">
    <source>
        <dbReference type="EMBL" id="VFK61990.1"/>
    </source>
</evidence>
<dbReference type="SUPFAM" id="SSF54427">
    <property type="entry name" value="NTF2-like"/>
    <property type="match status" value="1"/>
</dbReference>
<dbReference type="EMBL" id="CAADFX010000165">
    <property type="protein sequence ID" value="VFK61990.1"/>
    <property type="molecule type" value="Genomic_DNA"/>
</dbReference>
<organism evidence="2">
    <name type="scientific">Candidatus Kentrum sp. TUN</name>
    <dbReference type="NCBI Taxonomy" id="2126343"/>
    <lineage>
        <taxon>Bacteria</taxon>
        <taxon>Pseudomonadati</taxon>
        <taxon>Pseudomonadota</taxon>
        <taxon>Gammaproteobacteria</taxon>
        <taxon>Candidatus Kentrum</taxon>
    </lineage>
</organism>
<dbReference type="AlphaFoldDB" id="A0A451A7I8"/>